<accession>A0ABD5KZ58</accession>
<dbReference type="NCBIfam" id="TIGR04539">
    <property type="entry name" value="tRNA_cyclodipep"/>
    <property type="match status" value="1"/>
</dbReference>
<dbReference type="InterPro" id="IPR030903">
    <property type="entry name" value="CDPS"/>
</dbReference>
<evidence type="ECO:0000313" key="5">
    <source>
        <dbReference type="Proteomes" id="UP001418804"/>
    </source>
</evidence>
<dbReference type="InterPro" id="IPR038622">
    <property type="entry name" value="CDPS_sf"/>
</dbReference>
<evidence type="ECO:0000256" key="3">
    <source>
        <dbReference type="ARBA" id="ARBA00030771"/>
    </source>
</evidence>
<dbReference type="EMBL" id="JBDIVD010000003">
    <property type="protein sequence ID" value="MEN3156504.1"/>
    <property type="molecule type" value="Genomic_DNA"/>
</dbReference>
<keyword evidence="2" id="KW-0808">Transferase</keyword>
<dbReference type="RefSeq" id="WP_243557740.1">
    <property type="nucleotide sequence ID" value="NZ_JBDIVD010000003.1"/>
</dbReference>
<evidence type="ECO:0000256" key="2">
    <source>
        <dbReference type="ARBA" id="ARBA00022679"/>
    </source>
</evidence>
<comment type="similarity">
    <text evidence="1">Belongs to the CDPS family.</text>
</comment>
<reference evidence="4 5" key="2">
    <citation type="submission" date="2024-05" db="EMBL/GenBank/DDBJ databases">
        <authorList>
            <person name="Zheng X."/>
        </authorList>
    </citation>
    <scope>NUCLEOTIDE SEQUENCE [LARGE SCALE GENOMIC DNA]</scope>
    <source>
        <strain evidence="4 5">C4-10</strain>
    </source>
</reference>
<dbReference type="Pfam" id="PF16715">
    <property type="entry name" value="CDPS"/>
    <property type="match status" value="1"/>
</dbReference>
<dbReference type="AlphaFoldDB" id="A0ABD5KZ58"/>
<organism evidence="4 5">
    <name type="scientific">Priestia aryabhattai</name>
    <name type="common">Bacillus aryabhattai</name>
    <dbReference type="NCBI Taxonomy" id="412384"/>
    <lineage>
        <taxon>Bacteria</taxon>
        <taxon>Bacillati</taxon>
        <taxon>Bacillota</taxon>
        <taxon>Bacilli</taxon>
        <taxon>Bacillales</taxon>
        <taxon>Bacillaceae</taxon>
        <taxon>Priestia</taxon>
    </lineage>
</organism>
<evidence type="ECO:0000313" key="4">
    <source>
        <dbReference type="EMBL" id="MEN3156504.1"/>
    </source>
</evidence>
<proteinExistence type="inferred from homology"/>
<comment type="caution">
    <text evidence="4">The sequence shown here is derived from an EMBL/GenBank/DDBJ whole genome shotgun (WGS) entry which is preliminary data.</text>
</comment>
<sequence length="237" mass="27087">MSQILLEKIAKPLFAIEPLSQNCQSIFDRRNHILIGISPFNSRFSEEYIYRLIEWSIKEFKGVSVLLAGNEAANLLEALGTSRVKAERKVRKEVNRNRRFAERALKAHGGNPEAIYTFSDFITQPVYCDMRTKIEESFLHQPNFQNACLEMSHAAIVGRASGTNMDISVITSEMLHNAVQYVLAELPFFIGAPNILGIQETVLAYHKPWRLGEQIKDEQFSIRMQQNQGYITVDEIH</sequence>
<dbReference type="GO" id="GO:0016755">
    <property type="term" value="F:aminoacyltransferase activity"/>
    <property type="evidence" value="ECO:0007669"/>
    <property type="project" value="UniProtKB-ARBA"/>
</dbReference>
<evidence type="ECO:0000256" key="1">
    <source>
        <dbReference type="ARBA" id="ARBA00006034"/>
    </source>
</evidence>
<protein>
    <recommendedName>
        <fullName evidence="3">Cyclodipeptide synthase</fullName>
    </recommendedName>
</protein>
<gene>
    <name evidence="4" type="ORF">ABDD91_27070</name>
</gene>
<reference evidence="4 5" key="1">
    <citation type="submission" date="2024-05" db="EMBL/GenBank/DDBJ databases">
        <title>The mechanism of isolation and screening of efficient mineral weathering bacteria priestia aryabhattai c4-10 with weathered biotite.</title>
        <authorList>
            <person name="Yang S."/>
        </authorList>
    </citation>
    <scope>NUCLEOTIDE SEQUENCE [LARGE SCALE GENOMIC DNA]</scope>
    <source>
        <strain evidence="4 5">C4-10</strain>
    </source>
</reference>
<name>A0ABD5KZ58_PRIAR</name>
<dbReference type="Gene3D" id="3.40.50.11710">
    <property type="entry name" value="Cyclodipeptide synthase"/>
    <property type="match status" value="1"/>
</dbReference>
<dbReference type="Proteomes" id="UP001418804">
    <property type="component" value="Unassembled WGS sequence"/>
</dbReference>